<feature type="compositionally biased region" description="Low complexity" evidence="1">
    <location>
        <begin position="15"/>
        <end position="32"/>
    </location>
</feature>
<feature type="compositionally biased region" description="Low complexity" evidence="1">
    <location>
        <begin position="41"/>
        <end position="60"/>
    </location>
</feature>
<accession>A0A2T8I8Q6</accession>
<name>A0A2T8I8Q6_9POAL</name>
<dbReference type="Gramene" id="PVH34050">
    <property type="protein sequence ID" value="PVH34050"/>
    <property type="gene ID" value="PAHAL_8G124900"/>
</dbReference>
<feature type="region of interest" description="Disordered" evidence="1">
    <location>
        <begin position="1"/>
        <end position="115"/>
    </location>
</feature>
<dbReference type="AlphaFoldDB" id="A0A2T8I8Q6"/>
<evidence type="ECO:0000256" key="1">
    <source>
        <dbReference type="SAM" id="MobiDB-lite"/>
    </source>
</evidence>
<dbReference type="EMBL" id="CM008053">
    <property type="protein sequence ID" value="PVH34050.1"/>
    <property type="molecule type" value="Genomic_DNA"/>
</dbReference>
<organism evidence="2">
    <name type="scientific">Panicum hallii</name>
    <dbReference type="NCBI Taxonomy" id="206008"/>
    <lineage>
        <taxon>Eukaryota</taxon>
        <taxon>Viridiplantae</taxon>
        <taxon>Streptophyta</taxon>
        <taxon>Embryophyta</taxon>
        <taxon>Tracheophyta</taxon>
        <taxon>Spermatophyta</taxon>
        <taxon>Magnoliopsida</taxon>
        <taxon>Liliopsida</taxon>
        <taxon>Poales</taxon>
        <taxon>Poaceae</taxon>
        <taxon>PACMAD clade</taxon>
        <taxon>Panicoideae</taxon>
        <taxon>Panicodae</taxon>
        <taxon>Paniceae</taxon>
        <taxon>Panicinae</taxon>
        <taxon>Panicum</taxon>
        <taxon>Panicum sect. Panicum</taxon>
    </lineage>
</organism>
<proteinExistence type="predicted"/>
<protein>
    <submittedName>
        <fullName evidence="2">Uncharacterized protein</fullName>
    </submittedName>
</protein>
<gene>
    <name evidence="2" type="ORF">PAHAL_8G124900</name>
</gene>
<sequence length="133" mass="13405">MATLSPPQPSPLPDASNPPTSLSPALTPTPTTNSPPPALTPTPAATVPPCSPTPVSRTPPSGAPTGRNKSQRWCRDTPPTGKSGGGDAPQPSFLEALLGGIPARSSPAVSATPPRVREVGLSLARTPRAGIPW</sequence>
<feature type="compositionally biased region" description="Pro residues" evidence="1">
    <location>
        <begin position="1"/>
        <end position="12"/>
    </location>
</feature>
<dbReference type="Proteomes" id="UP000243499">
    <property type="component" value="Chromosome 8"/>
</dbReference>
<evidence type="ECO:0000313" key="2">
    <source>
        <dbReference type="EMBL" id="PVH34050.1"/>
    </source>
</evidence>
<reference evidence="2" key="1">
    <citation type="submission" date="2018-04" db="EMBL/GenBank/DDBJ databases">
        <title>WGS assembly of Panicum hallii.</title>
        <authorList>
            <person name="Lovell J."/>
            <person name="Jenkins J."/>
            <person name="Lowry D."/>
            <person name="Mamidi S."/>
            <person name="Sreedasyam A."/>
            <person name="Weng X."/>
            <person name="Barry K."/>
            <person name="Bonette J."/>
            <person name="Campitelli B."/>
            <person name="Daum C."/>
            <person name="Gordon S."/>
            <person name="Gould B."/>
            <person name="Lipzen A."/>
            <person name="Macqueen A."/>
            <person name="Palacio-Mejia J."/>
            <person name="Plott C."/>
            <person name="Shakirov E."/>
            <person name="Shu S."/>
            <person name="Yoshinaga Y."/>
            <person name="Zane M."/>
            <person name="Rokhsar D."/>
            <person name="Grimwood J."/>
            <person name="Schmutz J."/>
            <person name="Juenger T."/>
        </authorList>
    </citation>
    <scope>NUCLEOTIDE SEQUENCE [LARGE SCALE GENOMIC DNA]</scope>
    <source>
        <strain evidence="2">FIL2</strain>
    </source>
</reference>